<proteinExistence type="predicted"/>
<dbReference type="STRING" id="1798539.A2994_01045"/>
<dbReference type="InterPro" id="IPR014710">
    <property type="entry name" value="RmlC-like_jellyroll"/>
</dbReference>
<gene>
    <name evidence="2" type="ORF">A2994_01045</name>
</gene>
<dbReference type="PANTHER" id="PTHR43346">
    <property type="entry name" value="LIGAND BINDING DOMAIN PROTEIN, PUTATIVE (AFU_ORTHOLOGUE AFUA_6G14370)-RELATED"/>
    <property type="match status" value="1"/>
</dbReference>
<dbReference type="InterPro" id="IPR013096">
    <property type="entry name" value="Cupin_2"/>
</dbReference>
<feature type="domain" description="Cupin type-2" evidence="1">
    <location>
        <begin position="32"/>
        <end position="101"/>
    </location>
</feature>
<dbReference type="Pfam" id="PF07883">
    <property type="entry name" value="Cupin_2"/>
    <property type="match status" value="1"/>
</dbReference>
<dbReference type="SUPFAM" id="SSF51182">
    <property type="entry name" value="RmlC-like cupins"/>
    <property type="match status" value="1"/>
</dbReference>
<dbReference type="InterPro" id="IPR052538">
    <property type="entry name" value="Flavonoid_dioxygenase-like"/>
</dbReference>
<organism evidence="2 3">
    <name type="scientific">candidate division Kazan bacterium RIFCSPLOWO2_01_FULL_48_13</name>
    <dbReference type="NCBI Taxonomy" id="1798539"/>
    <lineage>
        <taxon>Bacteria</taxon>
        <taxon>Bacteria division Kazan-3B-28</taxon>
    </lineage>
</organism>
<evidence type="ECO:0000313" key="2">
    <source>
        <dbReference type="EMBL" id="OGB85591.1"/>
    </source>
</evidence>
<sequence length="132" mass="14828">MKGYAIDLEKETVTNTDFRRVLYTGRHTQLVLMTLQPGEDIGAEIHHDIDQFFRFDEGEGKVVIDGVDHMVSDGFGVIIPAGSDHNVINTSTDKPLKFYTLYSPPEHIDGTIRTTKTQAMLKPEEFDGITTE</sequence>
<comment type="caution">
    <text evidence="2">The sequence shown here is derived from an EMBL/GenBank/DDBJ whole genome shotgun (WGS) entry which is preliminary data.</text>
</comment>
<accession>A0A1F4PPJ0</accession>
<reference evidence="2 3" key="1">
    <citation type="journal article" date="2016" name="Nat. Commun.">
        <title>Thousands of microbial genomes shed light on interconnected biogeochemical processes in an aquifer system.</title>
        <authorList>
            <person name="Anantharaman K."/>
            <person name="Brown C.T."/>
            <person name="Hug L.A."/>
            <person name="Sharon I."/>
            <person name="Castelle C.J."/>
            <person name="Probst A.J."/>
            <person name="Thomas B.C."/>
            <person name="Singh A."/>
            <person name="Wilkins M.J."/>
            <person name="Karaoz U."/>
            <person name="Brodie E.L."/>
            <person name="Williams K.H."/>
            <person name="Hubbard S.S."/>
            <person name="Banfield J.F."/>
        </authorList>
    </citation>
    <scope>NUCLEOTIDE SEQUENCE [LARGE SCALE GENOMIC DNA]</scope>
</reference>
<dbReference type="EMBL" id="METE01000002">
    <property type="protein sequence ID" value="OGB85591.1"/>
    <property type="molecule type" value="Genomic_DNA"/>
</dbReference>
<evidence type="ECO:0000313" key="3">
    <source>
        <dbReference type="Proteomes" id="UP000179010"/>
    </source>
</evidence>
<dbReference type="AlphaFoldDB" id="A0A1F4PPJ0"/>
<protein>
    <submittedName>
        <fullName evidence="2">Cupin</fullName>
    </submittedName>
</protein>
<dbReference type="InterPro" id="IPR011051">
    <property type="entry name" value="RmlC_Cupin_sf"/>
</dbReference>
<dbReference type="Proteomes" id="UP000179010">
    <property type="component" value="Unassembled WGS sequence"/>
</dbReference>
<dbReference type="Gene3D" id="2.60.120.10">
    <property type="entry name" value="Jelly Rolls"/>
    <property type="match status" value="1"/>
</dbReference>
<dbReference type="PANTHER" id="PTHR43346:SF1">
    <property type="entry name" value="QUERCETIN 2,3-DIOXYGENASE-RELATED"/>
    <property type="match status" value="1"/>
</dbReference>
<name>A0A1F4PPJ0_UNCK3</name>
<evidence type="ECO:0000259" key="1">
    <source>
        <dbReference type="Pfam" id="PF07883"/>
    </source>
</evidence>
<dbReference type="CDD" id="cd02223">
    <property type="entry name" value="cupin_Bh2720-like"/>
    <property type="match status" value="1"/>
</dbReference>